<feature type="domain" description="Resistance to inhibitors of cholinesterase protein 3 N-terminal" evidence="4">
    <location>
        <begin position="17"/>
        <end position="162"/>
    </location>
</feature>
<reference evidence="5" key="2">
    <citation type="submission" date="2020-05" db="UniProtKB">
        <authorList>
            <consortium name="Ensembl"/>
        </authorList>
    </citation>
    <scope>IDENTIFICATION</scope>
</reference>
<protein>
    <submittedName>
        <fullName evidence="5 7">Coiled-coil domain-containing protein 107</fullName>
    </submittedName>
</protein>
<name>A0A6I8PXZ5_XENTR</name>
<reference evidence="7" key="3">
    <citation type="submission" date="2025-04" db="UniProtKB">
        <authorList>
            <consortium name="RefSeq"/>
        </authorList>
    </citation>
    <scope>IDENTIFICATION</scope>
    <source>
        <strain evidence="7">Nigerian</strain>
        <tissue evidence="7">Liver and blood</tissue>
    </source>
</reference>
<dbReference type="InterPro" id="IPR032763">
    <property type="entry name" value="RIC3_N"/>
</dbReference>
<dbReference type="GeneID" id="779528"/>
<dbReference type="AGR" id="Xenbase:XB-GENE-5821369"/>
<dbReference type="PANTHER" id="PTHR21723:SF2">
    <property type="entry name" value="RESISTANCE TO INHIBITORS OF CHOLINESTERASE PROTEIN 3 N-TERMINAL DOMAIN-CONTAINING PROTEIN"/>
    <property type="match status" value="1"/>
</dbReference>
<accession>A0A6I8PXZ5</accession>
<evidence type="ECO:0000256" key="1">
    <source>
        <dbReference type="SAM" id="Coils"/>
    </source>
</evidence>
<dbReference type="PANTHER" id="PTHR21723">
    <property type="entry name" value="RESISTANCE TO INHIBITORS OF CHOLINESTERASE PROTEIN 3 RIC3"/>
    <property type="match status" value="1"/>
</dbReference>
<evidence type="ECO:0000256" key="2">
    <source>
        <dbReference type="SAM" id="MobiDB-lite"/>
    </source>
</evidence>
<dbReference type="AlphaFoldDB" id="A0A6I8PXZ5"/>
<feature type="region of interest" description="Disordered" evidence="2">
    <location>
        <begin position="37"/>
        <end position="67"/>
    </location>
</feature>
<dbReference type="CTD" id="203260"/>
<dbReference type="OrthoDB" id="9904035at2759"/>
<dbReference type="Pfam" id="PF15361">
    <property type="entry name" value="RIC3"/>
    <property type="match status" value="1"/>
</dbReference>
<sequence length="286" mass="32052">MALSVVNQLMVLISLTLVVVTIMPRIFGSVGNREVAGKQEKERISPVHGRASKGNPGKSNMAPGGPEMIIPNNIRNSIEQEMKTEKISGRSHGIAFTLMPVYAIGVALFAAFKFTKINRKENNQAQLEEEATKRKAEETENQLVELERHLLQTEDMLNSLLSQLDPLSNCVNGLANGQNDEIMNQLQQIRQLMKRTGVDKSSANNVCQDLLEDFDSFKGHCSHLSEDDEKENEESLTNSYETNRTQYVTEEEYNDTDSLEAVDSDYCNEDAVLSKEGLRKRIVTEL</sequence>
<feature type="compositionally biased region" description="Polar residues" evidence="2">
    <location>
        <begin position="235"/>
        <end position="244"/>
    </location>
</feature>
<dbReference type="Bgee" id="ENSXETG00000030850">
    <property type="expression patterns" value="Expressed in skeletal muscle tissue and 12 other cell types or tissues"/>
</dbReference>
<evidence type="ECO:0000259" key="4">
    <source>
        <dbReference type="Pfam" id="PF15361"/>
    </source>
</evidence>
<evidence type="ECO:0000313" key="5">
    <source>
        <dbReference type="Ensembl" id="ENSXETP00000059146"/>
    </source>
</evidence>
<reference evidence="5" key="1">
    <citation type="journal article" date="2010" name="Science">
        <title>The genome of the Western clawed frog Xenopus tropicalis.</title>
        <authorList>
            <person name="Hellsten U."/>
            <person name="Harland R.M."/>
            <person name="Gilchrist M.J."/>
            <person name="Hendrix D."/>
            <person name="Jurka J."/>
            <person name="Kapitonov V."/>
            <person name="Ovcharenko I."/>
            <person name="Putnam N.H."/>
            <person name="Shu S."/>
            <person name="Taher L."/>
            <person name="Blitz I.L."/>
            <person name="Blumberg B."/>
            <person name="Dichmann D.S."/>
            <person name="Dubchak I."/>
            <person name="Amaya E."/>
            <person name="Detter J.C."/>
            <person name="Fletcher R."/>
            <person name="Gerhard D.S."/>
            <person name="Goodstein D."/>
            <person name="Graves T."/>
            <person name="Grigoriev I.V."/>
            <person name="Grimwood J."/>
            <person name="Kawashima T."/>
            <person name="Lindquist E."/>
            <person name="Lucas S.M."/>
            <person name="Mead P.E."/>
            <person name="Mitros T."/>
            <person name="Ogino H."/>
            <person name="Ohta Y."/>
            <person name="Poliakov A.V."/>
            <person name="Pollet N."/>
            <person name="Robert J."/>
            <person name="Salamov A."/>
            <person name="Sater A.K."/>
            <person name="Schmutz J."/>
            <person name="Terry A."/>
            <person name="Vize P.D."/>
            <person name="Warren W.C."/>
            <person name="Wells D."/>
            <person name="Wills A."/>
            <person name="Wilson R.K."/>
            <person name="Zimmerman L.B."/>
            <person name="Zorn A.M."/>
            <person name="Grainger R."/>
            <person name="Grammer T."/>
            <person name="Khokha M.K."/>
            <person name="Richardson P.M."/>
            <person name="Rokhsar D.S."/>
        </authorList>
    </citation>
    <scope>NUCLEOTIDE SEQUENCE [LARGE SCALE GENOMIC DNA]</scope>
    <source>
        <strain evidence="5">Nigerian</strain>
    </source>
</reference>
<dbReference type="OMA" id="WEHSELI"/>
<feature type="transmembrane region" description="Helical" evidence="3">
    <location>
        <begin position="93"/>
        <end position="112"/>
    </location>
</feature>
<dbReference type="KEGG" id="xtr:779528"/>
<proteinExistence type="predicted"/>
<organism evidence="5">
    <name type="scientific">Xenopus tropicalis</name>
    <name type="common">Western clawed frog</name>
    <name type="synonym">Silurana tropicalis</name>
    <dbReference type="NCBI Taxonomy" id="8364"/>
    <lineage>
        <taxon>Eukaryota</taxon>
        <taxon>Metazoa</taxon>
        <taxon>Chordata</taxon>
        <taxon>Craniata</taxon>
        <taxon>Vertebrata</taxon>
        <taxon>Euteleostomi</taxon>
        <taxon>Amphibia</taxon>
        <taxon>Batrachia</taxon>
        <taxon>Anura</taxon>
        <taxon>Pipoidea</taxon>
        <taxon>Pipidae</taxon>
        <taxon>Xenopodinae</taxon>
        <taxon>Xenopus</taxon>
        <taxon>Silurana</taxon>
    </lineage>
</organism>
<keyword evidence="3" id="KW-0472">Membrane</keyword>
<feature type="transmembrane region" description="Helical" evidence="3">
    <location>
        <begin position="6"/>
        <end position="28"/>
    </location>
</feature>
<gene>
    <name evidence="5 7 8" type="primary">ccdc107</name>
</gene>
<keyword evidence="6" id="KW-1185">Reference proteome</keyword>
<dbReference type="RefSeq" id="XP_002939995.3">
    <property type="nucleotide sequence ID" value="XM_002939949.5"/>
</dbReference>
<dbReference type="Proteomes" id="UP000008143">
    <property type="component" value="Chromosome 3"/>
</dbReference>
<dbReference type="Ensembl" id="ENSXETT00000063764">
    <property type="protein sequence ID" value="ENSXETP00000059146"/>
    <property type="gene ID" value="ENSXETG00000030850"/>
</dbReference>
<keyword evidence="1" id="KW-0175">Coiled coil</keyword>
<feature type="coiled-coil region" evidence="1">
    <location>
        <begin position="117"/>
        <end position="195"/>
    </location>
</feature>
<dbReference type="InterPro" id="IPR026160">
    <property type="entry name" value="Ric3"/>
</dbReference>
<feature type="region of interest" description="Disordered" evidence="2">
    <location>
        <begin position="223"/>
        <end position="244"/>
    </location>
</feature>
<evidence type="ECO:0000313" key="7">
    <source>
        <dbReference type="RefSeq" id="XP_002939995.3"/>
    </source>
</evidence>
<evidence type="ECO:0000313" key="8">
    <source>
        <dbReference type="Xenbase" id="XB-GENE-5821369"/>
    </source>
</evidence>
<dbReference type="GeneTree" id="ENSGT00940000171110"/>
<dbReference type="Xenbase" id="XB-GENE-5821369">
    <property type="gene designation" value="ccdc107"/>
</dbReference>
<evidence type="ECO:0000256" key="3">
    <source>
        <dbReference type="SAM" id="Phobius"/>
    </source>
</evidence>
<evidence type="ECO:0000313" key="6">
    <source>
        <dbReference type="Proteomes" id="UP000008143"/>
    </source>
</evidence>
<keyword evidence="3" id="KW-1133">Transmembrane helix</keyword>
<keyword evidence="3" id="KW-0812">Transmembrane</keyword>